<reference evidence="1 2" key="1">
    <citation type="submission" date="2014-07" db="EMBL/GenBank/DDBJ databases">
        <title>Genome of Flavobacterium reichenbachii LMG 25512.</title>
        <authorList>
            <person name="Stropko S.J."/>
            <person name="Pipes S.E."/>
            <person name="Newman J.D."/>
        </authorList>
    </citation>
    <scope>NUCLEOTIDE SEQUENCE [LARGE SCALE GENOMIC DNA]</scope>
    <source>
        <strain evidence="1 2">LMG 25512</strain>
    </source>
</reference>
<name>A0A085ZHY1_9FLAO</name>
<organism evidence="1 2">
    <name type="scientific">Flavobacterium reichenbachii</name>
    <dbReference type="NCBI Taxonomy" id="362418"/>
    <lineage>
        <taxon>Bacteria</taxon>
        <taxon>Pseudomonadati</taxon>
        <taxon>Bacteroidota</taxon>
        <taxon>Flavobacteriia</taxon>
        <taxon>Flavobacteriales</taxon>
        <taxon>Flavobacteriaceae</taxon>
        <taxon>Flavobacterium</taxon>
    </lineage>
</organism>
<evidence type="ECO:0000313" key="2">
    <source>
        <dbReference type="Proteomes" id="UP000028715"/>
    </source>
</evidence>
<dbReference type="Proteomes" id="UP000028715">
    <property type="component" value="Unassembled WGS sequence"/>
</dbReference>
<comment type="caution">
    <text evidence="1">The sequence shown here is derived from an EMBL/GenBank/DDBJ whole genome shotgun (WGS) entry which is preliminary data.</text>
</comment>
<dbReference type="Gene3D" id="3.30.530.20">
    <property type="match status" value="1"/>
</dbReference>
<accession>A0A085ZHY1</accession>
<dbReference type="OrthoDB" id="9793552at2"/>
<dbReference type="InterPro" id="IPR023393">
    <property type="entry name" value="START-like_dom_sf"/>
</dbReference>
<protein>
    <submittedName>
        <fullName evidence="1">SRPBCC domain-containing protein</fullName>
    </submittedName>
</protein>
<dbReference type="STRING" id="362418.IW19_00190"/>
<dbReference type="EMBL" id="JPRL01000001">
    <property type="protein sequence ID" value="KFF04045.1"/>
    <property type="molecule type" value="Genomic_DNA"/>
</dbReference>
<dbReference type="RefSeq" id="WP_035679757.1">
    <property type="nucleotide sequence ID" value="NZ_JPRL01000001.1"/>
</dbReference>
<dbReference type="CDD" id="cd07820">
    <property type="entry name" value="SRPBCC_3"/>
    <property type="match status" value="1"/>
</dbReference>
<gene>
    <name evidence="1" type="ORF">IW19_00190</name>
</gene>
<sequence length="170" mass="20202">MKLYKIETVQHVNTSIEECWDFFSSPKNLQTITLDNMSFEIQDFDEKRMYPGQIITYTLRPLLGIKISWVTEITASIENQYFIDVQRFGPYKLWHHKHFFETTENGVKMTDIVHYALPFGYLGRIMNKLVVEDKLKTIFNYRYNKIEELFNSKVKSQITETNKDLKPSAL</sequence>
<keyword evidence="2" id="KW-1185">Reference proteome</keyword>
<dbReference type="SUPFAM" id="SSF55961">
    <property type="entry name" value="Bet v1-like"/>
    <property type="match status" value="1"/>
</dbReference>
<proteinExistence type="predicted"/>
<dbReference type="AlphaFoldDB" id="A0A085ZHY1"/>
<dbReference type="eggNOG" id="COG4276">
    <property type="taxonomic scope" value="Bacteria"/>
</dbReference>
<evidence type="ECO:0000313" key="1">
    <source>
        <dbReference type="EMBL" id="KFF04045.1"/>
    </source>
</evidence>